<dbReference type="InterPro" id="IPR001669">
    <property type="entry name" value="Arg_repress"/>
</dbReference>
<dbReference type="Pfam" id="PF01316">
    <property type="entry name" value="Arg_repressor"/>
    <property type="match status" value="1"/>
</dbReference>
<evidence type="ECO:0000259" key="9">
    <source>
        <dbReference type="Pfam" id="PF02863"/>
    </source>
</evidence>
<dbReference type="GO" id="GO:0051259">
    <property type="term" value="P:protein complex oligomerization"/>
    <property type="evidence" value="ECO:0007669"/>
    <property type="project" value="InterPro"/>
</dbReference>
<name>A0A6J6G3B0_9ZZZZ</name>
<dbReference type="GO" id="GO:0005737">
    <property type="term" value="C:cytoplasm"/>
    <property type="evidence" value="ECO:0007669"/>
    <property type="project" value="UniProtKB-SubCell"/>
</dbReference>
<dbReference type="EMBL" id="CAEZUA010000054">
    <property type="protein sequence ID" value="CAB4591418.1"/>
    <property type="molecule type" value="Genomic_DNA"/>
</dbReference>
<feature type="domain" description="Arginine repressor DNA-binding" evidence="8">
    <location>
        <begin position="11"/>
        <end position="74"/>
    </location>
</feature>
<dbReference type="Gene3D" id="3.30.1360.40">
    <property type="match status" value="1"/>
</dbReference>
<dbReference type="GO" id="GO:0034618">
    <property type="term" value="F:arginine binding"/>
    <property type="evidence" value="ECO:0007669"/>
    <property type="project" value="InterPro"/>
</dbReference>
<dbReference type="PANTHER" id="PTHR34471">
    <property type="entry name" value="ARGININE REPRESSOR"/>
    <property type="match status" value="1"/>
</dbReference>
<dbReference type="GO" id="GO:0006525">
    <property type="term" value="P:arginine metabolic process"/>
    <property type="evidence" value="ECO:0007669"/>
    <property type="project" value="InterPro"/>
</dbReference>
<comment type="similarity">
    <text evidence="2">Belongs to the ArgR family.</text>
</comment>
<evidence type="ECO:0000256" key="3">
    <source>
        <dbReference type="ARBA" id="ARBA00022490"/>
    </source>
</evidence>
<dbReference type="InterPro" id="IPR036388">
    <property type="entry name" value="WH-like_DNA-bd_sf"/>
</dbReference>
<dbReference type="InterPro" id="IPR020899">
    <property type="entry name" value="Arg_repress_C"/>
</dbReference>
<dbReference type="InterPro" id="IPR020900">
    <property type="entry name" value="Arg_repress_DNA-bd"/>
</dbReference>
<evidence type="ECO:0000256" key="5">
    <source>
        <dbReference type="ARBA" id="ARBA00023125"/>
    </source>
</evidence>
<evidence type="ECO:0000256" key="7">
    <source>
        <dbReference type="SAM" id="MobiDB-lite"/>
    </source>
</evidence>
<comment type="subcellular location">
    <subcellularLocation>
        <location evidence="1">Cytoplasm</location>
    </subcellularLocation>
</comment>
<feature type="domain" description="Arginine repressor C-terminal" evidence="9">
    <location>
        <begin position="87"/>
        <end position="154"/>
    </location>
</feature>
<protein>
    <submittedName>
        <fullName evidence="10">Unannotated protein</fullName>
    </submittedName>
</protein>
<dbReference type="GO" id="GO:0003700">
    <property type="term" value="F:DNA-binding transcription factor activity"/>
    <property type="evidence" value="ECO:0007669"/>
    <property type="project" value="InterPro"/>
</dbReference>
<dbReference type="AlphaFoldDB" id="A0A6J6G3B0"/>
<dbReference type="SUPFAM" id="SSF46785">
    <property type="entry name" value="Winged helix' DNA-binding domain"/>
    <property type="match status" value="1"/>
</dbReference>
<accession>A0A6J6G3B0</accession>
<evidence type="ECO:0000313" key="10">
    <source>
        <dbReference type="EMBL" id="CAB4591418.1"/>
    </source>
</evidence>
<reference evidence="10" key="1">
    <citation type="submission" date="2020-05" db="EMBL/GenBank/DDBJ databases">
        <authorList>
            <person name="Chiriac C."/>
            <person name="Salcher M."/>
            <person name="Ghai R."/>
            <person name="Kavagutti S V."/>
        </authorList>
    </citation>
    <scope>NUCLEOTIDE SEQUENCE</scope>
</reference>
<evidence type="ECO:0000256" key="1">
    <source>
        <dbReference type="ARBA" id="ARBA00004496"/>
    </source>
</evidence>
<dbReference type="HAMAP" id="MF_00173">
    <property type="entry name" value="Arg_repressor"/>
    <property type="match status" value="1"/>
</dbReference>
<dbReference type="InterPro" id="IPR036390">
    <property type="entry name" value="WH_DNA-bd_sf"/>
</dbReference>
<dbReference type="InterPro" id="IPR036251">
    <property type="entry name" value="Arg_repress_C_sf"/>
</dbReference>
<dbReference type="SUPFAM" id="SSF55252">
    <property type="entry name" value="C-terminal domain of arginine repressor"/>
    <property type="match status" value="1"/>
</dbReference>
<evidence type="ECO:0000256" key="6">
    <source>
        <dbReference type="ARBA" id="ARBA00023163"/>
    </source>
</evidence>
<sequence>MVKKLTRSASSRRAKVIALIQSGQVHSQSDLVALLEKSGFEVTQATASRDLDEIGAMRGRANDGTSTYVLPESTDNTLARVIALPSDLILSVEASGNLAVVRTPPGGAQLLASALDRASRSGELSSVIGTIAGDDTVLVVSKRSDGGASLAKELSALPNSSGSPKSRLTGIKVQAKRRG</sequence>
<organism evidence="10">
    <name type="scientific">freshwater metagenome</name>
    <dbReference type="NCBI Taxonomy" id="449393"/>
    <lineage>
        <taxon>unclassified sequences</taxon>
        <taxon>metagenomes</taxon>
        <taxon>ecological metagenomes</taxon>
    </lineage>
</organism>
<feature type="compositionally biased region" description="Polar residues" evidence="7">
    <location>
        <begin position="157"/>
        <end position="166"/>
    </location>
</feature>
<dbReference type="PANTHER" id="PTHR34471:SF1">
    <property type="entry name" value="ARGININE REPRESSOR"/>
    <property type="match status" value="1"/>
</dbReference>
<dbReference type="PRINTS" id="PR01467">
    <property type="entry name" value="ARGREPRESSOR"/>
</dbReference>
<dbReference type="Gene3D" id="1.10.10.10">
    <property type="entry name" value="Winged helix-like DNA-binding domain superfamily/Winged helix DNA-binding domain"/>
    <property type="match status" value="1"/>
</dbReference>
<keyword evidence="5" id="KW-0238">DNA-binding</keyword>
<dbReference type="Pfam" id="PF02863">
    <property type="entry name" value="Arg_repressor_C"/>
    <property type="match status" value="1"/>
</dbReference>
<dbReference type="GO" id="GO:0003677">
    <property type="term" value="F:DNA binding"/>
    <property type="evidence" value="ECO:0007669"/>
    <property type="project" value="UniProtKB-KW"/>
</dbReference>
<keyword evidence="3" id="KW-0963">Cytoplasm</keyword>
<evidence type="ECO:0000256" key="2">
    <source>
        <dbReference type="ARBA" id="ARBA00008316"/>
    </source>
</evidence>
<evidence type="ECO:0000259" key="8">
    <source>
        <dbReference type="Pfam" id="PF01316"/>
    </source>
</evidence>
<keyword evidence="4" id="KW-0805">Transcription regulation</keyword>
<proteinExistence type="inferred from homology"/>
<evidence type="ECO:0000256" key="4">
    <source>
        <dbReference type="ARBA" id="ARBA00023015"/>
    </source>
</evidence>
<feature type="region of interest" description="Disordered" evidence="7">
    <location>
        <begin position="154"/>
        <end position="179"/>
    </location>
</feature>
<keyword evidence="6" id="KW-0804">Transcription</keyword>
<gene>
    <name evidence="10" type="ORF">UFOPK1773_00858</name>
</gene>